<dbReference type="HOGENOM" id="CLU_050075_1_1_1"/>
<evidence type="ECO:0000313" key="8">
    <source>
        <dbReference type="EMBL" id="EHK42506.1"/>
    </source>
</evidence>
<dbReference type="SUPFAM" id="SSF52743">
    <property type="entry name" value="Subtilisin-like"/>
    <property type="match status" value="1"/>
</dbReference>
<dbReference type="OMA" id="QLMPERH"/>
<evidence type="ECO:0000256" key="3">
    <source>
        <dbReference type="ARBA" id="ARBA00022801"/>
    </source>
</evidence>
<keyword evidence="4 5" id="KW-0720">Serine protease</keyword>
<dbReference type="GeneID" id="25783867"/>
<dbReference type="PROSITE" id="PS00136">
    <property type="entry name" value="SUBTILASE_ASP"/>
    <property type="match status" value="1"/>
</dbReference>
<dbReference type="InterPro" id="IPR015500">
    <property type="entry name" value="Peptidase_S8_subtilisin-rel"/>
</dbReference>
<dbReference type="eggNOG" id="KOG4266">
    <property type="taxonomic scope" value="Eukaryota"/>
</dbReference>
<reference evidence="8 9" key="1">
    <citation type="journal article" date="2011" name="Genome Biol.">
        <title>Comparative genome sequence analysis underscores mycoparasitism as the ancestral life style of Trichoderma.</title>
        <authorList>
            <person name="Kubicek C.P."/>
            <person name="Herrera-Estrella A."/>
            <person name="Seidl-Seiboth V."/>
            <person name="Martinez D.A."/>
            <person name="Druzhinina I.S."/>
            <person name="Thon M."/>
            <person name="Zeilinger S."/>
            <person name="Casas-Flores S."/>
            <person name="Horwitz B.A."/>
            <person name="Mukherjee P.K."/>
            <person name="Mukherjee M."/>
            <person name="Kredics L."/>
            <person name="Alcaraz L.D."/>
            <person name="Aerts A."/>
            <person name="Antal Z."/>
            <person name="Atanasova L."/>
            <person name="Cervantes-Badillo M.G."/>
            <person name="Challacombe J."/>
            <person name="Chertkov O."/>
            <person name="McCluskey K."/>
            <person name="Coulpier F."/>
            <person name="Deshpande N."/>
            <person name="von Doehren H."/>
            <person name="Ebbole D.J."/>
            <person name="Esquivel-Naranjo E.U."/>
            <person name="Fekete E."/>
            <person name="Flipphi M."/>
            <person name="Glaser F."/>
            <person name="Gomez-Rodriguez E.Y."/>
            <person name="Gruber S."/>
            <person name="Han C."/>
            <person name="Henrissat B."/>
            <person name="Hermosa R."/>
            <person name="Hernandez-Onate M."/>
            <person name="Karaffa L."/>
            <person name="Kosti I."/>
            <person name="Le Crom S."/>
            <person name="Lindquist E."/>
            <person name="Lucas S."/>
            <person name="Luebeck M."/>
            <person name="Luebeck P.S."/>
            <person name="Margeot A."/>
            <person name="Metz B."/>
            <person name="Misra M."/>
            <person name="Nevalainen H."/>
            <person name="Omann M."/>
            <person name="Packer N."/>
            <person name="Perrone G."/>
            <person name="Uresti-Rivera E.E."/>
            <person name="Salamov A."/>
            <person name="Schmoll M."/>
            <person name="Seiboth B."/>
            <person name="Shapiro H."/>
            <person name="Sukno S."/>
            <person name="Tamayo-Ramos J.A."/>
            <person name="Tisch D."/>
            <person name="Wiest A."/>
            <person name="Wilkinson H.H."/>
            <person name="Zhang M."/>
            <person name="Coutinho P.M."/>
            <person name="Kenerley C.M."/>
            <person name="Monte E."/>
            <person name="Baker S.E."/>
            <person name="Grigoriev I.V."/>
        </authorList>
    </citation>
    <scope>NUCLEOTIDE SEQUENCE [LARGE SCALE GENOMIC DNA]</scope>
    <source>
        <strain evidence="9">ATCC 20476 / IMI 206040</strain>
    </source>
</reference>
<feature type="domain" description="Peptidase S8/S53" evidence="7">
    <location>
        <begin position="22"/>
        <end position="254"/>
    </location>
</feature>
<evidence type="ECO:0000313" key="9">
    <source>
        <dbReference type="Proteomes" id="UP000005426"/>
    </source>
</evidence>
<dbReference type="InterPro" id="IPR050131">
    <property type="entry name" value="Peptidase_S8_subtilisin-like"/>
</dbReference>
<dbReference type="GO" id="GO:0004252">
    <property type="term" value="F:serine-type endopeptidase activity"/>
    <property type="evidence" value="ECO:0007669"/>
    <property type="project" value="UniProtKB-UniRule"/>
</dbReference>
<dbReference type="EMBL" id="ABDG02000026">
    <property type="protein sequence ID" value="EHK42506.1"/>
    <property type="molecule type" value="Genomic_DNA"/>
</dbReference>
<proteinExistence type="inferred from homology"/>
<dbReference type="InterPro" id="IPR036852">
    <property type="entry name" value="Peptidase_S8/S53_dom_sf"/>
</dbReference>
<comment type="similarity">
    <text evidence="1 5 6">Belongs to the peptidase S8 family.</text>
</comment>
<evidence type="ECO:0000256" key="4">
    <source>
        <dbReference type="ARBA" id="ARBA00022825"/>
    </source>
</evidence>
<dbReference type="STRING" id="452589.G9P1F3"/>
<gene>
    <name evidence="8" type="ORF">TRIATDRAFT_33437</name>
</gene>
<name>G9P1F3_HYPAI</name>
<dbReference type="AlphaFoldDB" id="G9P1F3"/>
<accession>G9P1F3</accession>
<keyword evidence="9" id="KW-1185">Reference proteome</keyword>
<comment type="caution">
    <text evidence="8">The sequence shown here is derived from an EMBL/GenBank/DDBJ whole genome shotgun (WGS) entry which is preliminary data.</text>
</comment>
<dbReference type="PROSITE" id="PS00138">
    <property type="entry name" value="SUBTILASE_SER"/>
    <property type="match status" value="1"/>
</dbReference>
<dbReference type="Gene3D" id="3.40.50.200">
    <property type="entry name" value="Peptidase S8/S53 domain"/>
    <property type="match status" value="1"/>
</dbReference>
<feature type="active site" description="Charge relay system" evidence="5">
    <location>
        <position position="29"/>
    </location>
</feature>
<dbReference type="InterPro" id="IPR023828">
    <property type="entry name" value="Peptidase_S8_Ser-AS"/>
</dbReference>
<keyword evidence="3 5" id="KW-0378">Hydrolase</keyword>
<dbReference type="Pfam" id="PF00082">
    <property type="entry name" value="Peptidase_S8"/>
    <property type="match status" value="1"/>
</dbReference>
<evidence type="ECO:0000256" key="1">
    <source>
        <dbReference type="ARBA" id="ARBA00011073"/>
    </source>
</evidence>
<evidence type="ECO:0000256" key="2">
    <source>
        <dbReference type="ARBA" id="ARBA00022670"/>
    </source>
</evidence>
<dbReference type="PANTHER" id="PTHR43806:SF11">
    <property type="entry name" value="CEREVISIN-RELATED"/>
    <property type="match status" value="1"/>
</dbReference>
<dbReference type="PANTHER" id="PTHR43806">
    <property type="entry name" value="PEPTIDASE S8"/>
    <property type="match status" value="1"/>
</dbReference>
<dbReference type="GO" id="GO:0006508">
    <property type="term" value="P:proteolysis"/>
    <property type="evidence" value="ECO:0007669"/>
    <property type="project" value="UniProtKB-KW"/>
</dbReference>
<feature type="active site" description="Charge relay system" evidence="5">
    <location>
        <position position="223"/>
    </location>
</feature>
<dbReference type="KEGG" id="tatv:25783867"/>
<feature type="active site" description="Charge relay system" evidence="5">
    <location>
        <position position="72"/>
    </location>
</feature>
<dbReference type="OrthoDB" id="206201at2759"/>
<dbReference type="Proteomes" id="UP000005426">
    <property type="component" value="Unassembled WGS sequence"/>
</dbReference>
<evidence type="ECO:0000256" key="6">
    <source>
        <dbReference type="RuleBase" id="RU003355"/>
    </source>
</evidence>
<dbReference type="InterPro" id="IPR023827">
    <property type="entry name" value="Peptidase_S8_Asp-AS"/>
</dbReference>
<sequence length="302" mass="32919">MISNLGSSSPIPIWADVCRKQRIRIAIIDTGIDEGDITIEEAMDERIKECCGFVNGPDAEPDPSDYDDHVGHGTHVARLMLKMAPSAELYIAKISNESSIQTTDLHCVARAIKWAHKEKCVHIISMSFGLKIPSNAETDKVIRSAKSAGITMFAAAANSGGNQPRAYPASRGSPVICVHASDGLGNDGGISPDPLPDECNFSTLGISIASKWKGDDVLKSGTSFATPIAAALAADVLEFARHRCDLDESELKSLREHDGIYKILKLMARKRQNHDYLTPLHLWNGENDDEAIVKKLYKIVDR</sequence>
<dbReference type="InterPro" id="IPR000209">
    <property type="entry name" value="Peptidase_S8/S53_dom"/>
</dbReference>
<dbReference type="PROSITE" id="PS51892">
    <property type="entry name" value="SUBTILASE"/>
    <property type="match status" value="1"/>
</dbReference>
<dbReference type="PRINTS" id="PR00723">
    <property type="entry name" value="SUBTILISIN"/>
</dbReference>
<keyword evidence="2 5" id="KW-0645">Protease</keyword>
<protein>
    <recommendedName>
        <fullName evidence="7">Peptidase S8/S53 domain-containing protein</fullName>
    </recommendedName>
</protein>
<evidence type="ECO:0000259" key="7">
    <source>
        <dbReference type="Pfam" id="PF00082"/>
    </source>
</evidence>
<evidence type="ECO:0000256" key="5">
    <source>
        <dbReference type="PROSITE-ProRule" id="PRU01240"/>
    </source>
</evidence>
<organism evidence="8 9">
    <name type="scientific">Hypocrea atroviridis (strain ATCC 20476 / IMI 206040)</name>
    <name type="common">Trichoderma atroviride</name>
    <dbReference type="NCBI Taxonomy" id="452589"/>
    <lineage>
        <taxon>Eukaryota</taxon>
        <taxon>Fungi</taxon>
        <taxon>Dikarya</taxon>
        <taxon>Ascomycota</taxon>
        <taxon>Pezizomycotina</taxon>
        <taxon>Sordariomycetes</taxon>
        <taxon>Hypocreomycetidae</taxon>
        <taxon>Hypocreales</taxon>
        <taxon>Hypocreaceae</taxon>
        <taxon>Trichoderma</taxon>
    </lineage>
</organism>